<evidence type="ECO:0000313" key="6">
    <source>
        <dbReference type="Proteomes" id="UP000076552"/>
    </source>
</evidence>
<feature type="transmembrane region" description="Helical" evidence="4">
    <location>
        <begin position="246"/>
        <end position="266"/>
    </location>
</feature>
<keyword evidence="4" id="KW-1133">Transmembrane helix</keyword>
<comment type="subcellular location">
    <subcellularLocation>
        <location evidence="1">Membrane</location>
        <topology evidence="1">Multi-pass membrane protein</topology>
    </subcellularLocation>
</comment>
<dbReference type="SUPFAM" id="SSF103473">
    <property type="entry name" value="MFS general substrate transporter"/>
    <property type="match status" value="1"/>
</dbReference>
<dbReference type="Gene3D" id="1.20.1250.20">
    <property type="entry name" value="MFS general substrate transporter like domains"/>
    <property type="match status" value="1"/>
</dbReference>
<dbReference type="AlphaFoldDB" id="A0A161VLY2"/>
<proteinExistence type="inferred from homology"/>
<organism evidence="5 6">
    <name type="scientific">Colletotrichum tofieldiae</name>
    <dbReference type="NCBI Taxonomy" id="708197"/>
    <lineage>
        <taxon>Eukaryota</taxon>
        <taxon>Fungi</taxon>
        <taxon>Dikarya</taxon>
        <taxon>Ascomycota</taxon>
        <taxon>Pezizomycotina</taxon>
        <taxon>Sordariomycetes</taxon>
        <taxon>Hypocreomycetidae</taxon>
        <taxon>Glomerellales</taxon>
        <taxon>Glomerellaceae</taxon>
        <taxon>Colletotrichum</taxon>
        <taxon>Colletotrichum spaethianum species complex</taxon>
    </lineage>
</organism>
<feature type="transmembrane region" description="Helical" evidence="4">
    <location>
        <begin position="385"/>
        <end position="405"/>
    </location>
</feature>
<dbReference type="GO" id="GO:0022857">
    <property type="term" value="F:transmembrane transporter activity"/>
    <property type="evidence" value="ECO:0007669"/>
    <property type="project" value="InterPro"/>
</dbReference>
<comment type="caution">
    <text evidence="5">The sequence shown here is derived from an EMBL/GenBank/DDBJ whole genome shotgun (WGS) entry which is preliminary data.</text>
</comment>
<dbReference type="PANTHER" id="PTHR11360:SF130">
    <property type="entry name" value="MAJOR FACILITATOR SUPERFAMILY (MFS) PROFILE DOMAIN-CONTAINING PROTEIN-RELATED"/>
    <property type="match status" value="1"/>
</dbReference>
<feature type="transmembrane region" description="Helical" evidence="4">
    <location>
        <begin position="477"/>
        <end position="497"/>
    </location>
</feature>
<evidence type="ECO:0000256" key="3">
    <source>
        <dbReference type="SAM" id="MobiDB-lite"/>
    </source>
</evidence>
<keyword evidence="4" id="KW-0812">Transmembrane</keyword>
<dbReference type="InterPro" id="IPR036259">
    <property type="entry name" value="MFS_trans_sf"/>
</dbReference>
<feature type="region of interest" description="Disordered" evidence="3">
    <location>
        <begin position="57"/>
        <end position="92"/>
    </location>
</feature>
<evidence type="ECO:0000256" key="4">
    <source>
        <dbReference type="SAM" id="Phobius"/>
    </source>
</evidence>
<dbReference type="GO" id="GO:0016020">
    <property type="term" value="C:membrane"/>
    <property type="evidence" value="ECO:0007669"/>
    <property type="project" value="UniProtKB-SubCell"/>
</dbReference>
<evidence type="ECO:0000256" key="1">
    <source>
        <dbReference type="ARBA" id="ARBA00004141"/>
    </source>
</evidence>
<feature type="transmembrane region" description="Helical" evidence="4">
    <location>
        <begin position="186"/>
        <end position="205"/>
    </location>
</feature>
<protein>
    <submittedName>
        <fullName evidence="5">Major facilitator superfamily transporter</fullName>
    </submittedName>
</protein>
<feature type="region of interest" description="Disordered" evidence="3">
    <location>
        <begin position="1"/>
        <end position="22"/>
    </location>
</feature>
<feature type="transmembrane region" description="Helical" evidence="4">
    <location>
        <begin position="278"/>
        <end position="298"/>
    </location>
</feature>
<feature type="transmembrane region" description="Helical" evidence="4">
    <location>
        <begin position="354"/>
        <end position="373"/>
    </location>
</feature>
<dbReference type="InterPro" id="IPR011701">
    <property type="entry name" value="MFS"/>
</dbReference>
<feature type="transmembrane region" description="Helical" evidence="4">
    <location>
        <begin position="448"/>
        <end position="471"/>
    </location>
</feature>
<sequence>MSQGNQLSRKFRRENRNISFGPPLPACGNTSILFAYFQHTIVTTSLTAPRPSLFLGSTTHAGETAAMDGTDKETRSDSSRNDGIVGDDSVRNGSRVGRVLSRIASAPTSDPGPPPDGGYNAWMAVLSAHFIFMDTWGFVNSFGVFQTYYVQQLNRPPSDISWIGSFQVFLLFFIGAFSGRFTDAGYFRHLFLCGSFLILLGIFATSWCTQYWQIFLAHGVCVGLGFGLVFCPSLATLSTYFDKKRALAIGIAAVGSASGGLVFPSTVRQLLPQVGFPWAMRTLGFIQLATLSVGLVFLKPRIPPRKASKMVDLSAFKELEYTFYTAGGFFSFMGVYFAFYYLASYSRDELDFSYTDSLNLLLVLNGIGFIGRLGPNFLADKIGTITVFTPMAFLSGLLTYCWIAVKSPTGLYVWTIFFGIAGNAIQALFPAGVSALTTDPSKQGTRIGMVFTIVSFAVLTGNPIAGAIISATGGRYLGAQAFAGSCLMVGTFFLALARIVKTKKIGKGWFVKV</sequence>
<dbReference type="Pfam" id="PF07690">
    <property type="entry name" value="MFS_1"/>
    <property type="match status" value="1"/>
</dbReference>
<feature type="transmembrane region" description="Helical" evidence="4">
    <location>
        <begin position="159"/>
        <end position="179"/>
    </location>
</feature>
<comment type="similarity">
    <text evidence="2">Belongs to the major facilitator superfamily. Monocarboxylate porter (TC 2.A.1.13) family.</text>
</comment>
<feature type="transmembrane region" description="Helical" evidence="4">
    <location>
        <begin position="119"/>
        <end position="139"/>
    </location>
</feature>
<dbReference type="EMBL" id="LFIV01000063">
    <property type="protein sequence ID" value="KZL72035.1"/>
    <property type="molecule type" value="Genomic_DNA"/>
</dbReference>
<feature type="transmembrane region" description="Helical" evidence="4">
    <location>
        <begin position="319"/>
        <end position="342"/>
    </location>
</feature>
<keyword evidence="4" id="KW-0472">Membrane</keyword>
<dbReference type="Proteomes" id="UP000076552">
    <property type="component" value="Unassembled WGS sequence"/>
</dbReference>
<name>A0A161VLY2_9PEZI</name>
<accession>A0A161VLY2</accession>
<gene>
    <name evidence="5" type="ORF">CT0861_03369</name>
</gene>
<feature type="transmembrane region" description="Helical" evidence="4">
    <location>
        <begin position="411"/>
        <end position="436"/>
    </location>
</feature>
<reference evidence="5 6" key="1">
    <citation type="submission" date="2015-06" db="EMBL/GenBank/DDBJ databases">
        <title>Survival trade-offs in plant roots during colonization by closely related pathogenic and mutualistic fungi.</title>
        <authorList>
            <person name="Hacquard S."/>
            <person name="Kracher B."/>
            <person name="Hiruma K."/>
            <person name="Weinman A."/>
            <person name="Muench P."/>
            <person name="Garrido Oter R."/>
            <person name="Ver Loren van Themaat E."/>
            <person name="Dallerey J.-F."/>
            <person name="Damm U."/>
            <person name="Henrissat B."/>
            <person name="Lespinet O."/>
            <person name="Thon M."/>
            <person name="Kemen E."/>
            <person name="McHardy A.C."/>
            <person name="Schulze-Lefert P."/>
            <person name="O'Connell R.J."/>
        </authorList>
    </citation>
    <scope>NUCLEOTIDE SEQUENCE [LARGE SCALE GENOMIC DNA]</scope>
    <source>
        <strain evidence="5 6">0861</strain>
    </source>
</reference>
<keyword evidence="6" id="KW-1185">Reference proteome</keyword>
<dbReference type="InterPro" id="IPR050327">
    <property type="entry name" value="Proton-linked_MCT"/>
</dbReference>
<feature type="compositionally biased region" description="Basic and acidic residues" evidence="3">
    <location>
        <begin position="69"/>
        <end position="80"/>
    </location>
</feature>
<feature type="transmembrane region" description="Helical" evidence="4">
    <location>
        <begin position="211"/>
        <end position="234"/>
    </location>
</feature>
<dbReference type="PANTHER" id="PTHR11360">
    <property type="entry name" value="MONOCARBOXYLATE TRANSPORTER"/>
    <property type="match status" value="1"/>
</dbReference>
<evidence type="ECO:0000313" key="5">
    <source>
        <dbReference type="EMBL" id="KZL72035.1"/>
    </source>
</evidence>
<evidence type="ECO:0000256" key="2">
    <source>
        <dbReference type="ARBA" id="ARBA00006727"/>
    </source>
</evidence>